<keyword evidence="2 4" id="KW-0067">ATP-binding</keyword>
<dbReference type="SUPFAM" id="SSF50249">
    <property type="entry name" value="Nucleic acid-binding proteins"/>
    <property type="match status" value="1"/>
</dbReference>
<sequence length="252" mass="27660">MDLVPALERPLKNVLGAATAKVMAEHLGLHTVGDLLHHYPRRYEGRGQLTRLADLPMDEHVTVVAQVADARLHTFASARAPRGKGQRLEVTITDGSGRLQLVFFGNGVHKPHKELLPGTRAMFAGKVSVFNRRLQLAHPAYELLRGDPDEPGEAVESWAGALIPLYPATAKLESWKIGKAVQTVLPGVQEALDPLPEALREGRGLVSLPEALVKIHRPQTKADVADARARLKWDEAFVLQVALARRRHTDAQ</sequence>
<accession>A0ABX1IFZ5</accession>
<dbReference type="InterPro" id="IPR047112">
    <property type="entry name" value="RecG/Mfd"/>
</dbReference>
<dbReference type="Gene3D" id="2.40.50.140">
    <property type="entry name" value="Nucleic acid-binding proteins"/>
    <property type="match status" value="1"/>
</dbReference>
<gene>
    <name evidence="4" type="ORF">HF200_02660</name>
</gene>
<dbReference type="Pfam" id="PF01336">
    <property type="entry name" value="tRNA_anti-codon"/>
    <property type="match status" value="1"/>
</dbReference>
<reference evidence="4 5" key="1">
    <citation type="submission" date="2020-04" db="EMBL/GenBank/DDBJ databases">
        <title>Genome sequence of Streptomyces galbus strain I339.</title>
        <authorList>
            <person name="Silva E.A.N."/>
            <person name="Merces M."/>
            <person name="Castelo Branco A.P.O.T."/>
            <person name="Vasconcelos P.C."/>
            <person name="Costa N.P."/>
            <person name="Marinho G.C.S."/>
            <person name="Oliveira C.J.B."/>
            <person name="Araujo D."/>
            <person name="Rodrigues Junior V.S."/>
            <person name="Almeida R."/>
            <person name="Silva Filho U.R."/>
            <person name="Andrade A.S.A."/>
            <person name="Cibulski S.P."/>
        </authorList>
    </citation>
    <scope>NUCLEOTIDE SEQUENCE [LARGE SCALE GENOMIC DNA]</scope>
    <source>
        <strain evidence="4 5">I339</strain>
    </source>
</reference>
<keyword evidence="2 4" id="KW-0547">Nucleotide-binding</keyword>
<dbReference type="InterPro" id="IPR004365">
    <property type="entry name" value="NA-bd_OB_tRNA"/>
</dbReference>
<dbReference type="PANTHER" id="PTHR47964">
    <property type="entry name" value="ATP-DEPENDENT DNA HELICASE HOMOLOG RECG, CHLOROPLASTIC"/>
    <property type="match status" value="1"/>
</dbReference>
<feature type="domain" description="OB" evidence="3">
    <location>
        <begin position="61"/>
        <end position="144"/>
    </location>
</feature>
<comment type="caution">
    <text evidence="4">The sequence shown here is derived from an EMBL/GenBank/DDBJ whole genome shotgun (WGS) entry which is preliminary data.</text>
</comment>
<dbReference type="Proteomes" id="UP000744032">
    <property type="component" value="Unassembled WGS sequence"/>
</dbReference>
<evidence type="ECO:0000259" key="3">
    <source>
        <dbReference type="Pfam" id="PF01336"/>
    </source>
</evidence>
<protein>
    <submittedName>
        <fullName evidence="4">ATP-dependent DNA helicase RecG</fullName>
    </submittedName>
</protein>
<keyword evidence="5" id="KW-1185">Reference proteome</keyword>
<evidence type="ECO:0000256" key="2">
    <source>
        <dbReference type="ARBA" id="ARBA00022806"/>
    </source>
</evidence>
<dbReference type="RefSeq" id="WP_247612909.1">
    <property type="nucleotide sequence ID" value="NZ_JAAXMD010000011.1"/>
</dbReference>
<name>A0ABX1IFZ5_STRGB</name>
<feature type="non-terminal residue" evidence="4">
    <location>
        <position position="252"/>
    </location>
</feature>
<dbReference type="EMBL" id="JAAXMD010000011">
    <property type="protein sequence ID" value="NKQ23391.1"/>
    <property type="molecule type" value="Genomic_DNA"/>
</dbReference>
<dbReference type="CDD" id="cd04488">
    <property type="entry name" value="RecG_wedge_OBF"/>
    <property type="match status" value="1"/>
</dbReference>
<dbReference type="GO" id="GO:0004386">
    <property type="term" value="F:helicase activity"/>
    <property type="evidence" value="ECO:0007669"/>
    <property type="project" value="UniProtKB-KW"/>
</dbReference>
<evidence type="ECO:0000256" key="1">
    <source>
        <dbReference type="ARBA" id="ARBA00022801"/>
    </source>
</evidence>
<evidence type="ECO:0000313" key="5">
    <source>
        <dbReference type="Proteomes" id="UP000744032"/>
    </source>
</evidence>
<dbReference type="InterPro" id="IPR012340">
    <property type="entry name" value="NA-bd_OB-fold"/>
</dbReference>
<organism evidence="4 5">
    <name type="scientific">Streptomyces galbus</name>
    <dbReference type="NCBI Taxonomy" id="33898"/>
    <lineage>
        <taxon>Bacteria</taxon>
        <taxon>Bacillati</taxon>
        <taxon>Actinomycetota</taxon>
        <taxon>Actinomycetes</taxon>
        <taxon>Kitasatosporales</taxon>
        <taxon>Streptomycetaceae</taxon>
        <taxon>Streptomyces</taxon>
    </lineage>
</organism>
<keyword evidence="2 4" id="KW-0347">Helicase</keyword>
<dbReference type="PANTHER" id="PTHR47964:SF1">
    <property type="entry name" value="ATP-DEPENDENT DNA HELICASE HOMOLOG RECG, CHLOROPLASTIC"/>
    <property type="match status" value="1"/>
</dbReference>
<keyword evidence="1" id="KW-0378">Hydrolase</keyword>
<evidence type="ECO:0000313" key="4">
    <source>
        <dbReference type="EMBL" id="NKQ23391.1"/>
    </source>
</evidence>
<proteinExistence type="predicted"/>